<keyword evidence="4" id="KW-1185">Reference proteome</keyword>
<dbReference type="CDD" id="cd06127">
    <property type="entry name" value="DEDDh"/>
    <property type="match status" value="1"/>
</dbReference>
<evidence type="ECO:0000259" key="2">
    <source>
        <dbReference type="SMART" id="SM00479"/>
    </source>
</evidence>
<dbReference type="Gene3D" id="3.30.70.240">
    <property type="match status" value="1"/>
</dbReference>
<dbReference type="Proteomes" id="UP000295718">
    <property type="component" value="Unassembled WGS sequence"/>
</dbReference>
<dbReference type="GO" id="GO:0008408">
    <property type="term" value="F:3'-5' exonuclease activity"/>
    <property type="evidence" value="ECO:0007669"/>
    <property type="project" value="TreeGrafter"/>
</dbReference>
<dbReference type="InterPro" id="IPR012337">
    <property type="entry name" value="RNaseH-like_sf"/>
</dbReference>
<keyword evidence="1" id="KW-0378">Hydrolase</keyword>
<gene>
    <name evidence="3" type="ORF">EDD76_112162</name>
</gene>
<dbReference type="GO" id="GO:0003887">
    <property type="term" value="F:DNA-directed DNA polymerase activity"/>
    <property type="evidence" value="ECO:0007669"/>
    <property type="project" value="InterPro"/>
</dbReference>
<dbReference type="SMART" id="SM00479">
    <property type="entry name" value="EXOIII"/>
    <property type="match status" value="1"/>
</dbReference>
<dbReference type="GO" id="GO:0045004">
    <property type="term" value="P:DNA replication proofreading"/>
    <property type="evidence" value="ECO:0007669"/>
    <property type="project" value="TreeGrafter"/>
</dbReference>
<dbReference type="RefSeq" id="WP_031389198.1">
    <property type="nucleotide sequence ID" value="NZ_JPNB01000001.1"/>
</dbReference>
<dbReference type="GO" id="GO:0003677">
    <property type="term" value="F:DNA binding"/>
    <property type="evidence" value="ECO:0007669"/>
    <property type="project" value="InterPro"/>
</dbReference>
<accession>A0A4R1QXE7</accession>
<keyword evidence="1" id="KW-0540">Nuclease</keyword>
<dbReference type="InterPro" id="IPR006054">
    <property type="entry name" value="DnaQ"/>
</dbReference>
<dbReference type="CDD" id="cd09755">
    <property type="entry name" value="Cas2_I-E"/>
    <property type="match status" value="1"/>
</dbReference>
<dbReference type="InterPro" id="IPR036397">
    <property type="entry name" value="RNaseH_sf"/>
</dbReference>
<dbReference type="FunFam" id="3.30.420.10:FF:000045">
    <property type="entry name" value="3'-5' exonuclease DinG"/>
    <property type="match status" value="1"/>
</dbReference>
<dbReference type="AlphaFoldDB" id="A0A4R1QXE7"/>
<dbReference type="PANTHER" id="PTHR30231:SF41">
    <property type="entry name" value="DNA POLYMERASE III SUBUNIT EPSILON"/>
    <property type="match status" value="1"/>
</dbReference>
<dbReference type="NCBIfam" id="TIGR00573">
    <property type="entry name" value="dnaq"/>
    <property type="match status" value="1"/>
</dbReference>
<dbReference type="InterPro" id="IPR010152">
    <property type="entry name" value="CRISPR-assoc_prot_Cas2_sub"/>
</dbReference>
<evidence type="ECO:0000313" key="4">
    <source>
        <dbReference type="Proteomes" id="UP000295718"/>
    </source>
</evidence>
<dbReference type="EMBL" id="SLUO01000012">
    <property type="protein sequence ID" value="TCL56334.1"/>
    <property type="molecule type" value="Genomic_DNA"/>
</dbReference>
<protein>
    <submittedName>
        <fullName evidence="3">CRISPR-associated protein Cas2</fullName>
    </submittedName>
</protein>
<dbReference type="SUPFAM" id="SSF53098">
    <property type="entry name" value="Ribonuclease H-like"/>
    <property type="match status" value="1"/>
</dbReference>
<proteinExistence type="predicted"/>
<dbReference type="GO" id="GO:0005829">
    <property type="term" value="C:cytosol"/>
    <property type="evidence" value="ECO:0007669"/>
    <property type="project" value="TreeGrafter"/>
</dbReference>
<dbReference type="NCBIfam" id="TIGR01873">
    <property type="entry name" value="cas_CT1978"/>
    <property type="match status" value="1"/>
</dbReference>
<comment type="caution">
    <text evidence="3">The sequence shown here is derived from an EMBL/GenBank/DDBJ whole genome shotgun (WGS) entry which is preliminary data.</text>
</comment>
<feature type="domain" description="Exonuclease" evidence="2">
    <location>
        <begin position="130"/>
        <end position="293"/>
    </location>
</feature>
<dbReference type="PANTHER" id="PTHR30231">
    <property type="entry name" value="DNA POLYMERASE III SUBUNIT EPSILON"/>
    <property type="match status" value="1"/>
</dbReference>
<evidence type="ECO:0000256" key="1">
    <source>
        <dbReference type="ARBA" id="ARBA00022839"/>
    </source>
</evidence>
<dbReference type="Pfam" id="PF09707">
    <property type="entry name" value="Cas_Cas2CT1978"/>
    <property type="match status" value="1"/>
</dbReference>
<sequence length="293" mass="33353">MPMTVVTLTNVPSSLRGDLTKWMQEISTGVYVGNINTRIREELWKRIIDNIKQGQATMSYAKRNEIGYDFVVHNTKREVIYYDGIPLVFLPKELSATPLQQLGFSNAAKYEKIKKARQRRNAISENESENYVVVDVETTGINSEKDQIIEIAAIKMEGNEMIVFQELVKIEKGLQREISELTGITDEMLANDGKDIDVVLDEFLDFVGKSILVGYNVKFDISFLNAGLKKNGNAVLTNKTICLLQEAKRKQKLLRDYKLSTVLKKYNISTEGLHRAYVDVKAEYELAVKLNIF</sequence>
<evidence type="ECO:0000313" key="3">
    <source>
        <dbReference type="EMBL" id="TCL56334.1"/>
    </source>
</evidence>
<name>A0A4R1QXE7_9FIRM</name>
<dbReference type="InterPro" id="IPR013520">
    <property type="entry name" value="Ribonucl_H"/>
</dbReference>
<dbReference type="STRING" id="1469948.GCA_000732725_00426"/>
<keyword evidence="1" id="KW-0269">Exonuclease</keyword>
<dbReference type="Gene3D" id="3.30.420.10">
    <property type="entry name" value="Ribonuclease H-like superfamily/Ribonuclease H"/>
    <property type="match status" value="1"/>
</dbReference>
<reference evidence="3 4" key="1">
    <citation type="submission" date="2019-03" db="EMBL/GenBank/DDBJ databases">
        <title>Genomic Encyclopedia of Type Strains, Phase IV (KMG-IV): sequencing the most valuable type-strain genomes for metagenomic binning, comparative biology and taxonomic classification.</title>
        <authorList>
            <person name="Goeker M."/>
        </authorList>
    </citation>
    <scope>NUCLEOTIDE SEQUENCE [LARGE SCALE GENOMIC DNA]</scope>
    <source>
        <strain evidence="3 4">DSM 100556</strain>
    </source>
</reference>
<organism evidence="3 4">
    <name type="scientific">Kineothrix alysoides</name>
    <dbReference type="NCBI Taxonomy" id="1469948"/>
    <lineage>
        <taxon>Bacteria</taxon>
        <taxon>Bacillati</taxon>
        <taxon>Bacillota</taxon>
        <taxon>Clostridia</taxon>
        <taxon>Lachnospirales</taxon>
        <taxon>Lachnospiraceae</taxon>
        <taxon>Kineothrix</taxon>
    </lineage>
</organism>
<dbReference type="OrthoDB" id="9776650at2"/>
<dbReference type="Pfam" id="PF00929">
    <property type="entry name" value="RNase_T"/>
    <property type="match status" value="1"/>
</dbReference>